<evidence type="ECO:0000256" key="3">
    <source>
        <dbReference type="ARBA" id="ARBA00022448"/>
    </source>
</evidence>
<evidence type="ECO:0000259" key="9">
    <source>
        <dbReference type="Pfam" id="PF02714"/>
    </source>
</evidence>
<feature type="transmembrane region" description="Helical" evidence="8">
    <location>
        <begin position="15"/>
        <end position="37"/>
    </location>
</feature>
<dbReference type="PANTHER" id="PTHR13018">
    <property type="entry name" value="PROBABLE MEMBRANE PROTEIN DUF221-RELATED"/>
    <property type="match status" value="1"/>
</dbReference>
<dbReference type="GO" id="GO:0005886">
    <property type="term" value="C:plasma membrane"/>
    <property type="evidence" value="ECO:0007669"/>
    <property type="project" value="TreeGrafter"/>
</dbReference>
<evidence type="ECO:0000256" key="5">
    <source>
        <dbReference type="ARBA" id="ARBA00022989"/>
    </source>
</evidence>
<evidence type="ECO:0000256" key="8">
    <source>
        <dbReference type="SAM" id="Phobius"/>
    </source>
</evidence>
<evidence type="ECO:0000256" key="7">
    <source>
        <dbReference type="SAM" id="MobiDB-lite"/>
    </source>
</evidence>
<feature type="compositionally biased region" description="Low complexity" evidence="7">
    <location>
        <begin position="759"/>
        <end position="768"/>
    </location>
</feature>
<dbReference type="AlphaFoldDB" id="A0A9P8AIC0"/>
<dbReference type="InterPro" id="IPR003864">
    <property type="entry name" value="CSC1/OSCA1-like_7TM"/>
</dbReference>
<evidence type="ECO:0000313" key="14">
    <source>
        <dbReference type="Proteomes" id="UP000790833"/>
    </source>
</evidence>
<feature type="compositionally biased region" description="Basic and acidic residues" evidence="7">
    <location>
        <begin position="743"/>
        <end position="758"/>
    </location>
</feature>
<name>A0A9P8AIC0_9ASCO</name>
<protein>
    <recommendedName>
        <fullName evidence="15">DUF221-domain-containing protein</fullName>
    </recommendedName>
</protein>
<reference evidence="13" key="1">
    <citation type="submission" date="2021-03" db="EMBL/GenBank/DDBJ databases">
        <authorList>
            <person name="Palmer J.M."/>
        </authorList>
    </citation>
    <scope>NUCLEOTIDE SEQUENCE</scope>
    <source>
        <strain evidence="13">ARV_011</strain>
    </source>
</reference>
<evidence type="ECO:0000256" key="6">
    <source>
        <dbReference type="ARBA" id="ARBA00023136"/>
    </source>
</evidence>
<feature type="transmembrane region" description="Helical" evidence="8">
    <location>
        <begin position="428"/>
        <end position="448"/>
    </location>
</feature>
<comment type="similarity">
    <text evidence="2">Belongs to the CSC1 (TC 1.A.17) family.</text>
</comment>
<dbReference type="EMBL" id="JAHMUF010000014">
    <property type="protein sequence ID" value="KAG7192960.1"/>
    <property type="molecule type" value="Genomic_DNA"/>
</dbReference>
<feature type="domain" description="CSC1/OSCA1-like 7TM region" evidence="9">
    <location>
        <begin position="377"/>
        <end position="650"/>
    </location>
</feature>
<evidence type="ECO:0000313" key="13">
    <source>
        <dbReference type="EMBL" id="KAG7192960.1"/>
    </source>
</evidence>
<dbReference type="RefSeq" id="XP_043048509.1">
    <property type="nucleotide sequence ID" value="XM_043191877.1"/>
</dbReference>
<dbReference type="GeneID" id="66114439"/>
<evidence type="ECO:0000256" key="2">
    <source>
        <dbReference type="ARBA" id="ARBA00007779"/>
    </source>
</evidence>
<feature type="transmembrane region" description="Helical" evidence="8">
    <location>
        <begin position="517"/>
        <end position="542"/>
    </location>
</feature>
<dbReference type="OrthoDB" id="1076608at2759"/>
<feature type="transmembrane region" description="Helical" evidence="8">
    <location>
        <begin position="469"/>
        <end position="497"/>
    </location>
</feature>
<keyword evidence="3" id="KW-0813">Transport</keyword>
<gene>
    <name evidence="13" type="ORF">KQ657_001065</name>
</gene>
<sequence length="895" mass="101485">MADNPQQSGNNSVSAFLWALVPALIVFAVYLLIFVIMRKKQKRVYEPRSLVSTVPNDLQPENPPRGAFSWITTLMKKSETYLIQYAGVDGYFFIRFLFEFAIVCIFGILLTWPILFPINATNSRDQKGLDMLSYSNVKSKWRFLAHVFVSWVFFGSVLFLIYRELRYYTTFRHVLQTTPMYDSLLSSRTVLLTELPKDLMDEDELRQLFPSALKVWYYRKYKPLQKKSKERSKLANKYESTLNAVIKKAIKIRNKAIKKGKPVPEPENHIDSYLKKRPTHKLKPIIGKKVDTLDYGVEHISDLNQEIGDMQKNHTKEFEKVNAVFLEFPSQLELQKAYQACPYHPLLKKARRFIGVSPDDVIWDNLALSKYERWVKWLGATAFLSAMIIFWAIPVAFVGSLSNIYNLINKVKFLSFLLNLPSFLRGLVQGLLPVVLLAVLMMLVPIVIRLMGKLLGCITVQQVEAYCQSWYYAFQVVNVFLVVTLSSAASSSVTQIIENPGSALSMLSEYIPKASNFYISYLCLQGLSVSSGLLAQVVALILAQFLGKILDKTPRQKWNRSNILGLPGWSTTYPAFQLLAVIALCYSIIAPLILGFTAIAFVLFYLAFIYTLVYVLVPNANDAKGRNYPRALLQLFVGLYLAELCLIAMFVFGKNWVSVGLESVIGLVTVACHIFFRYKFEPLWEVVPISAIKYARGDVHATYPEHDHGRKEIQTEGKNYWEGGNQLVDEAYYKLESDESLQHHAEGKSELHDDDDHVPVPSSPSAPVWQEVKDPHPATEKGGPDTAPKNPVNWISRFFRPSSESFDLLRKIMPAFFLNYIEYNEDFVAHAYNDPAVSEGPPEIWVAEDNLGLAELEKAKAAAKNVNVITANAVFEKDAPVPTGPPPSYEEALKV</sequence>
<keyword evidence="4 8" id="KW-0812">Transmembrane</keyword>
<keyword evidence="5 8" id="KW-1133">Transmembrane helix</keyword>
<dbReference type="GO" id="GO:0005227">
    <property type="term" value="F:calcium-activated cation channel activity"/>
    <property type="evidence" value="ECO:0007669"/>
    <property type="project" value="InterPro"/>
</dbReference>
<dbReference type="Pfam" id="PF14703">
    <property type="entry name" value="PHM7_cyt"/>
    <property type="match status" value="1"/>
</dbReference>
<feature type="transmembrane region" description="Helical" evidence="8">
    <location>
        <begin position="377"/>
        <end position="408"/>
    </location>
</feature>
<feature type="compositionally biased region" description="Basic and acidic residues" evidence="7">
    <location>
        <begin position="771"/>
        <end position="783"/>
    </location>
</feature>
<feature type="transmembrane region" description="Helical" evidence="8">
    <location>
        <begin position="563"/>
        <end position="589"/>
    </location>
</feature>
<feature type="region of interest" description="Disordered" evidence="7">
    <location>
        <begin position="743"/>
        <end position="791"/>
    </location>
</feature>
<evidence type="ECO:0000259" key="11">
    <source>
        <dbReference type="Pfam" id="PF13967"/>
    </source>
</evidence>
<dbReference type="Pfam" id="PF13967">
    <property type="entry name" value="RSN1_TM"/>
    <property type="match status" value="1"/>
</dbReference>
<feature type="domain" description="CSC1/OSCA1-like N-terminal transmembrane" evidence="11">
    <location>
        <begin position="15"/>
        <end position="164"/>
    </location>
</feature>
<feature type="transmembrane region" description="Helical" evidence="8">
    <location>
        <begin position="595"/>
        <end position="617"/>
    </location>
</feature>
<dbReference type="Pfam" id="PF02714">
    <property type="entry name" value="RSN1_7TM"/>
    <property type="match status" value="1"/>
</dbReference>
<comment type="caution">
    <text evidence="13">The sequence shown here is derived from an EMBL/GenBank/DDBJ whole genome shotgun (WGS) entry which is preliminary data.</text>
</comment>
<keyword evidence="14" id="KW-1185">Reference proteome</keyword>
<organism evidence="13 14">
    <name type="scientific">Scheffersomyces spartinae</name>
    <dbReference type="NCBI Taxonomy" id="45513"/>
    <lineage>
        <taxon>Eukaryota</taxon>
        <taxon>Fungi</taxon>
        <taxon>Dikarya</taxon>
        <taxon>Ascomycota</taxon>
        <taxon>Saccharomycotina</taxon>
        <taxon>Pichiomycetes</taxon>
        <taxon>Debaryomycetaceae</taxon>
        <taxon>Scheffersomyces</taxon>
    </lineage>
</organism>
<dbReference type="InterPro" id="IPR022257">
    <property type="entry name" value="PHM7_ext"/>
</dbReference>
<dbReference type="Proteomes" id="UP000790833">
    <property type="component" value="Unassembled WGS sequence"/>
</dbReference>
<dbReference type="InterPro" id="IPR032880">
    <property type="entry name" value="CSC1/OSCA1-like_N"/>
</dbReference>
<dbReference type="InterPro" id="IPR027815">
    <property type="entry name" value="CSC1/OSCA1-like_cyt"/>
</dbReference>
<comment type="subcellular location">
    <subcellularLocation>
        <location evidence="1">Membrane</location>
        <topology evidence="1">Multi-pass membrane protein</topology>
    </subcellularLocation>
</comment>
<evidence type="ECO:0000256" key="1">
    <source>
        <dbReference type="ARBA" id="ARBA00004141"/>
    </source>
</evidence>
<evidence type="ECO:0008006" key="15">
    <source>
        <dbReference type="Google" id="ProtNLM"/>
    </source>
</evidence>
<dbReference type="PANTHER" id="PTHR13018:SF139">
    <property type="entry name" value="PHOSPHATE METABOLISM PROTEIN 7"/>
    <property type="match status" value="1"/>
</dbReference>
<feature type="transmembrane region" description="Helical" evidence="8">
    <location>
        <begin position="629"/>
        <end position="650"/>
    </location>
</feature>
<dbReference type="InterPro" id="IPR045122">
    <property type="entry name" value="Csc1-like"/>
</dbReference>
<keyword evidence="6 8" id="KW-0472">Membrane</keyword>
<dbReference type="Pfam" id="PF12621">
    <property type="entry name" value="PHM7_ext"/>
    <property type="match status" value="1"/>
</dbReference>
<evidence type="ECO:0000256" key="4">
    <source>
        <dbReference type="ARBA" id="ARBA00022692"/>
    </source>
</evidence>
<proteinExistence type="inferred from homology"/>
<feature type="transmembrane region" description="Helical" evidence="8">
    <location>
        <begin position="92"/>
        <end position="115"/>
    </location>
</feature>
<feature type="transmembrane region" description="Helical" evidence="8">
    <location>
        <begin position="143"/>
        <end position="162"/>
    </location>
</feature>
<evidence type="ECO:0000259" key="10">
    <source>
        <dbReference type="Pfam" id="PF12621"/>
    </source>
</evidence>
<evidence type="ECO:0000259" key="12">
    <source>
        <dbReference type="Pfam" id="PF14703"/>
    </source>
</evidence>
<accession>A0A9P8AIC0</accession>
<feature type="domain" description="10TM putative phosphate transporter extracellular tail" evidence="10">
    <location>
        <begin position="798"/>
        <end position="886"/>
    </location>
</feature>
<feature type="domain" description="CSC1/OSCA1-like cytosolic" evidence="12">
    <location>
        <begin position="187"/>
        <end position="365"/>
    </location>
</feature>